<name>A0AA38U9L7_9AGAR</name>
<feature type="region of interest" description="Disordered" evidence="1">
    <location>
        <begin position="64"/>
        <end position="96"/>
    </location>
</feature>
<evidence type="ECO:0000256" key="1">
    <source>
        <dbReference type="SAM" id="MobiDB-lite"/>
    </source>
</evidence>
<proteinExistence type="predicted"/>
<keyword evidence="2" id="KW-0472">Membrane</keyword>
<accession>A0AA38U9L7</accession>
<protein>
    <submittedName>
        <fullName evidence="3">Uncharacterized protein</fullName>
    </submittedName>
</protein>
<sequence length="188" mass="20763">MSKPCFEGLRPEKLSENYQKQKRVRKLVTLILVFLLNRVVDLEQGIAHDAVNSVKKSSKAADLASSSTVTAPSSQSSTTTSVTCIPAEPSDSRPLQALRNPKPFIKRPNTFETRSKPTQVASVGASSVLQATTRSLPHALQRTTATAMRKWSLRYRSRRLTRLLIGGSVIQLGTGTTTLLYQYRFPMS</sequence>
<dbReference type="EMBL" id="MU806556">
    <property type="protein sequence ID" value="KAJ3834270.1"/>
    <property type="molecule type" value="Genomic_DNA"/>
</dbReference>
<keyword evidence="2" id="KW-1133">Transmembrane helix</keyword>
<feature type="transmembrane region" description="Helical" evidence="2">
    <location>
        <begin position="163"/>
        <end position="183"/>
    </location>
</feature>
<dbReference type="AlphaFoldDB" id="A0AA38U9L7"/>
<dbReference type="Proteomes" id="UP001163846">
    <property type="component" value="Unassembled WGS sequence"/>
</dbReference>
<gene>
    <name evidence="3" type="ORF">F5878DRAFT_368246</name>
</gene>
<feature type="compositionally biased region" description="Low complexity" evidence="1">
    <location>
        <begin position="64"/>
        <end position="83"/>
    </location>
</feature>
<evidence type="ECO:0000313" key="3">
    <source>
        <dbReference type="EMBL" id="KAJ3834270.1"/>
    </source>
</evidence>
<comment type="caution">
    <text evidence="3">The sequence shown here is derived from an EMBL/GenBank/DDBJ whole genome shotgun (WGS) entry which is preliminary data.</text>
</comment>
<evidence type="ECO:0000313" key="4">
    <source>
        <dbReference type="Proteomes" id="UP001163846"/>
    </source>
</evidence>
<organism evidence="3 4">
    <name type="scientific">Lentinula raphanica</name>
    <dbReference type="NCBI Taxonomy" id="153919"/>
    <lineage>
        <taxon>Eukaryota</taxon>
        <taxon>Fungi</taxon>
        <taxon>Dikarya</taxon>
        <taxon>Basidiomycota</taxon>
        <taxon>Agaricomycotina</taxon>
        <taxon>Agaricomycetes</taxon>
        <taxon>Agaricomycetidae</taxon>
        <taxon>Agaricales</taxon>
        <taxon>Marasmiineae</taxon>
        <taxon>Omphalotaceae</taxon>
        <taxon>Lentinula</taxon>
    </lineage>
</organism>
<evidence type="ECO:0000256" key="2">
    <source>
        <dbReference type="SAM" id="Phobius"/>
    </source>
</evidence>
<keyword evidence="2" id="KW-0812">Transmembrane</keyword>
<reference evidence="3" key="1">
    <citation type="submission" date="2022-08" db="EMBL/GenBank/DDBJ databases">
        <authorList>
            <consortium name="DOE Joint Genome Institute"/>
            <person name="Min B."/>
            <person name="Riley R."/>
            <person name="Sierra-Patev S."/>
            <person name="Naranjo-Ortiz M."/>
            <person name="Looney B."/>
            <person name="Konkel Z."/>
            <person name="Slot J.C."/>
            <person name="Sakamoto Y."/>
            <person name="Steenwyk J.L."/>
            <person name="Rokas A."/>
            <person name="Carro J."/>
            <person name="Camarero S."/>
            <person name="Ferreira P."/>
            <person name="Molpeceres G."/>
            <person name="Ruiz-Duenas F.J."/>
            <person name="Serrano A."/>
            <person name="Henrissat B."/>
            <person name="Drula E."/>
            <person name="Hughes K.W."/>
            <person name="Mata J.L."/>
            <person name="Ishikawa N.K."/>
            <person name="Vargas-Isla R."/>
            <person name="Ushijima S."/>
            <person name="Smith C.A."/>
            <person name="Ahrendt S."/>
            <person name="Andreopoulos W."/>
            <person name="He G."/>
            <person name="Labutti K."/>
            <person name="Lipzen A."/>
            <person name="Ng V."/>
            <person name="Sandor L."/>
            <person name="Barry K."/>
            <person name="Martinez A.T."/>
            <person name="Xiao Y."/>
            <person name="Gibbons J.G."/>
            <person name="Terashima K."/>
            <person name="Hibbett D.S."/>
            <person name="Grigoriev I.V."/>
        </authorList>
    </citation>
    <scope>NUCLEOTIDE SEQUENCE</scope>
    <source>
        <strain evidence="3">TFB9207</strain>
    </source>
</reference>
<keyword evidence="4" id="KW-1185">Reference proteome</keyword>